<feature type="domain" description="Glycosyltransferase 2-like" evidence="2">
    <location>
        <begin position="120"/>
        <end position="193"/>
    </location>
</feature>
<dbReference type="AlphaFoldDB" id="A0AAV4ZKU3"/>
<dbReference type="CDD" id="cd04186">
    <property type="entry name" value="GT_2_like_c"/>
    <property type="match status" value="1"/>
</dbReference>
<keyword evidence="4" id="KW-1185">Reference proteome</keyword>
<dbReference type="InterPro" id="IPR001173">
    <property type="entry name" value="Glyco_trans_2-like"/>
</dbReference>
<dbReference type="RefSeq" id="WP_066927539.1">
    <property type="nucleotide sequence ID" value="NZ_BPQO01000010.1"/>
</dbReference>
<reference evidence="3" key="2">
    <citation type="submission" date="2021-08" db="EMBL/GenBank/DDBJ databases">
        <authorList>
            <person name="Tani A."/>
            <person name="Ola A."/>
            <person name="Ogura Y."/>
            <person name="Katsura K."/>
            <person name="Hayashi T."/>
        </authorList>
    </citation>
    <scope>NUCLEOTIDE SEQUENCE</scope>
    <source>
        <strain evidence="3">DSM 16372</strain>
    </source>
</reference>
<protein>
    <recommendedName>
        <fullName evidence="2">Glycosyltransferase 2-like domain-containing protein</fullName>
    </recommendedName>
</protein>
<reference evidence="3" key="1">
    <citation type="journal article" date="2016" name="Front. Microbiol.">
        <title>Genome Sequence of the Piezophilic, Mesophilic Sulfate-Reducing Bacterium Desulfovibrio indicus J2T.</title>
        <authorList>
            <person name="Cao J."/>
            <person name="Maignien L."/>
            <person name="Shao Z."/>
            <person name="Alain K."/>
            <person name="Jebbar M."/>
        </authorList>
    </citation>
    <scope>NUCLEOTIDE SEQUENCE</scope>
    <source>
        <strain evidence="3">DSM 16372</strain>
    </source>
</reference>
<organism evidence="3 4">
    <name type="scientific">Methylobacterium hispanicum</name>
    <dbReference type="NCBI Taxonomy" id="270350"/>
    <lineage>
        <taxon>Bacteria</taxon>
        <taxon>Pseudomonadati</taxon>
        <taxon>Pseudomonadota</taxon>
        <taxon>Alphaproteobacteria</taxon>
        <taxon>Hyphomicrobiales</taxon>
        <taxon>Methylobacteriaceae</taxon>
        <taxon>Methylobacterium</taxon>
    </lineage>
</organism>
<feature type="region of interest" description="Disordered" evidence="1">
    <location>
        <begin position="54"/>
        <end position="113"/>
    </location>
</feature>
<dbReference type="Gene3D" id="3.90.550.10">
    <property type="entry name" value="Spore Coat Polysaccharide Biosynthesis Protein SpsA, Chain A"/>
    <property type="match status" value="2"/>
</dbReference>
<sequence>MIPALDVVIVNWNGGALVEACVASLARAAGALDLRVVVVDNASTDGSAEALEAFGPEALPPPSAGEDGPCVSKGRERGSRLPEEASPSGGSQPFLSASLPSPDPLRGPPSPAEGGGRFALRVIRSTENLGFARACNIGAAAGDAEAILFLNPDTRVEGPALLTARAALLAEPGTGIVGARQIADDGTVERSCARAPTAASLLGQALALDRLGLVPSHFMTAWDHAEDRAVDQVMGAFLMIRRPLFAGLGGFDERFFVYYEDVDLCRRARAAGYAVRHVAGAVIGHAGQGTTRQARAHRLFYILRAGVQYAAKHHGRATALALLATAFLAQVPMRLALAAIRGAPGEAAETLRGARLLARATPALLAGVLRGR</sequence>
<evidence type="ECO:0000259" key="2">
    <source>
        <dbReference type="Pfam" id="PF00535"/>
    </source>
</evidence>
<dbReference type="PANTHER" id="PTHR43179:SF7">
    <property type="entry name" value="RHAMNOSYLTRANSFERASE WBBL"/>
    <property type="match status" value="1"/>
</dbReference>
<name>A0AAV4ZKU3_9HYPH</name>
<proteinExistence type="predicted"/>
<comment type="caution">
    <text evidence="3">The sequence shown here is derived from an EMBL/GenBank/DDBJ whole genome shotgun (WGS) entry which is preliminary data.</text>
</comment>
<feature type="compositionally biased region" description="Basic and acidic residues" evidence="1">
    <location>
        <begin position="73"/>
        <end position="83"/>
    </location>
</feature>
<evidence type="ECO:0000313" key="4">
    <source>
        <dbReference type="Proteomes" id="UP001055247"/>
    </source>
</evidence>
<dbReference type="InterPro" id="IPR029044">
    <property type="entry name" value="Nucleotide-diphossugar_trans"/>
</dbReference>
<feature type="compositionally biased region" description="Pro residues" evidence="1">
    <location>
        <begin position="101"/>
        <end position="111"/>
    </location>
</feature>
<gene>
    <name evidence="3" type="ORF">BHAOGJBA_2645</name>
</gene>
<evidence type="ECO:0000256" key="1">
    <source>
        <dbReference type="SAM" id="MobiDB-lite"/>
    </source>
</evidence>
<feature type="domain" description="Glycosyltransferase 2-like" evidence="2">
    <location>
        <begin position="7"/>
        <end position="54"/>
    </location>
</feature>
<dbReference type="Proteomes" id="UP001055247">
    <property type="component" value="Unassembled WGS sequence"/>
</dbReference>
<dbReference type="SUPFAM" id="SSF53448">
    <property type="entry name" value="Nucleotide-diphospho-sugar transferases"/>
    <property type="match status" value="1"/>
</dbReference>
<dbReference type="EMBL" id="BPQO01000010">
    <property type="protein sequence ID" value="GJD89119.1"/>
    <property type="molecule type" value="Genomic_DNA"/>
</dbReference>
<dbReference type="Pfam" id="PF00535">
    <property type="entry name" value="Glycos_transf_2"/>
    <property type="match status" value="2"/>
</dbReference>
<evidence type="ECO:0000313" key="3">
    <source>
        <dbReference type="EMBL" id="GJD89119.1"/>
    </source>
</evidence>
<dbReference type="PANTHER" id="PTHR43179">
    <property type="entry name" value="RHAMNOSYLTRANSFERASE WBBL"/>
    <property type="match status" value="1"/>
</dbReference>
<accession>A0AAV4ZKU3</accession>